<reference evidence="1 2" key="1">
    <citation type="journal article" date="2019" name="Sci. Rep.">
        <title>Orb-weaving spider Araneus ventricosus genome elucidates the spidroin gene catalogue.</title>
        <authorList>
            <person name="Kono N."/>
            <person name="Nakamura H."/>
            <person name="Ohtoshi R."/>
            <person name="Moran D.A.P."/>
            <person name="Shinohara A."/>
            <person name="Yoshida Y."/>
            <person name="Fujiwara M."/>
            <person name="Mori M."/>
            <person name="Tomita M."/>
            <person name="Arakawa K."/>
        </authorList>
    </citation>
    <scope>NUCLEOTIDE SEQUENCE [LARGE SCALE GENOMIC DNA]</scope>
</reference>
<feature type="non-terminal residue" evidence="1">
    <location>
        <position position="1"/>
    </location>
</feature>
<organism evidence="1 2">
    <name type="scientific">Araneus ventricosus</name>
    <name type="common">Orbweaver spider</name>
    <name type="synonym">Epeira ventricosa</name>
    <dbReference type="NCBI Taxonomy" id="182803"/>
    <lineage>
        <taxon>Eukaryota</taxon>
        <taxon>Metazoa</taxon>
        <taxon>Ecdysozoa</taxon>
        <taxon>Arthropoda</taxon>
        <taxon>Chelicerata</taxon>
        <taxon>Arachnida</taxon>
        <taxon>Araneae</taxon>
        <taxon>Araneomorphae</taxon>
        <taxon>Entelegynae</taxon>
        <taxon>Araneoidea</taxon>
        <taxon>Araneidae</taxon>
        <taxon>Araneus</taxon>
    </lineage>
</organism>
<sequence length="128" mass="14675">TEKTETILIAVEEFFQYSLHRSYGHCEHWWKVKASVEIGLIVVYVVLSVSSALKMGKSLPSRLKHREDWTFLIAVEEFFQYSLHRSCGHCEHWWKVKASVEIGLLGVCVLLSVSSVLKKGKSLPSRLK</sequence>
<dbReference type="AlphaFoldDB" id="A0A4Y2HYU7"/>
<evidence type="ECO:0000313" key="2">
    <source>
        <dbReference type="Proteomes" id="UP000499080"/>
    </source>
</evidence>
<dbReference type="Proteomes" id="UP000499080">
    <property type="component" value="Unassembled WGS sequence"/>
</dbReference>
<protein>
    <submittedName>
        <fullName evidence="1">Uncharacterized protein</fullName>
    </submittedName>
</protein>
<comment type="caution">
    <text evidence="1">The sequence shown here is derived from an EMBL/GenBank/DDBJ whole genome shotgun (WGS) entry which is preliminary data.</text>
</comment>
<proteinExistence type="predicted"/>
<evidence type="ECO:0000313" key="1">
    <source>
        <dbReference type="EMBL" id="GBM70415.1"/>
    </source>
</evidence>
<keyword evidence="2" id="KW-1185">Reference proteome</keyword>
<gene>
    <name evidence="1" type="ORF">AVEN_214530_1</name>
</gene>
<dbReference type="EMBL" id="BGPR01183661">
    <property type="protein sequence ID" value="GBM70415.1"/>
    <property type="molecule type" value="Genomic_DNA"/>
</dbReference>
<name>A0A4Y2HYU7_ARAVE</name>
<accession>A0A4Y2HYU7</accession>